<evidence type="ECO:0000313" key="3">
    <source>
        <dbReference type="Proteomes" id="UP000253772"/>
    </source>
</evidence>
<name>A0A482IW05_9BURK</name>
<dbReference type="RefSeq" id="WP_024570053.1">
    <property type="nucleotide sequence ID" value="NZ_CP037901.1"/>
</dbReference>
<protein>
    <submittedName>
        <fullName evidence="2">Transporter</fullName>
    </submittedName>
</protein>
<organism evidence="2 3">
    <name type="scientific">Cupriavidus metallidurans</name>
    <dbReference type="NCBI Taxonomy" id="119219"/>
    <lineage>
        <taxon>Bacteria</taxon>
        <taxon>Pseudomonadati</taxon>
        <taxon>Pseudomonadota</taxon>
        <taxon>Betaproteobacteria</taxon>
        <taxon>Burkholderiales</taxon>
        <taxon>Burkholderiaceae</taxon>
        <taxon>Cupriavidus</taxon>
    </lineage>
</organism>
<accession>A0A482IW05</accession>
<dbReference type="Proteomes" id="UP000253772">
    <property type="component" value="Chromosome c2"/>
</dbReference>
<dbReference type="InterPro" id="IPR025737">
    <property type="entry name" value="FApF"/>
</dbReference>
<proteinExistence type="predicted"/>
<dbReference type="AlphaFoldDB" id="A0A482IW05"/>
<dbReference type="EMBL" id="CP037901">
    <property type="protein sequence ID" value="QBP13158.1"/>
    <property type="molecule type" value="Genomic_DNA"/>
</dbReference>
<dbReference type="Pfam" id="PF13557">
    <property type="entry name" value="Phenol_MetA_deg"/>
    <property type="match status" value="1"/>
</dbReference>
<feature type="chain" id="PRO_5019777504" evidence="1">
    <location>
        <begin position="26"/>
        <end position="322"/>
    </location>
</feature>
<keyword evidence="1" id="KW-0732">Signal</keyword>
<evidence type="ECO:0000313" key="2">
    <source>
        <dbReference type="EMBL" id="QBP13158.1"/>
    </source>
</evidence>
<gene>
    <name evidence="2" type="ORF">DDF84_026325</name>
</gene>
<feature type="signal peptide" evidence="1">
    <location>
        <begin position="1"/>
        <end position="25"/>
    </location>
</feature>
<reference evidence="2 3" key="1">
    <citation type="submission" date="2019-03" db="EMBL/GenBank/DDBJ databases">
        <title>Comparative insights into the high quality Complete genome sequence of highly metal resistant Cupriavidus metallidurans strain BS1 isolated from a gold-copper mine.</title>
        <authorList>
            <person name="Mazhar H.S."/>
            <person name="Rensing C."/>
        </authorList>
    </citation>
    <scope>NUCLEOTIDE SEQUENCE [LARGE SCALE GENOMIC DNA]</scope>
    <source>
        <strain evidence="2 3">BS1</strain>
    </source>
</reference>
<evidence type="ECO:0000256" key="1">
    <source>
        <dbReference type="SAM" id="SignalP"/>
    </source>
</evidence>
<sequence>MKRASGPVLAAIAAGSLTAPLAGHATEGALGRPVAGTSVSSNVAVIPDQPVWIANLQQLYMDGSISGGRQVPIGGRTTLGVDAKIAFTLATLMKVWDTGPGAWNFASSFTLPYVWTSVHANAGVTAGGASFSRGISDRASNLYDIYFSPIIAGFHFSQNSHMALSFNVWAPTGQYDKNALANPSLNNWTFVPQAAFTHVMPQYGLEFNGVAAFQFYTRNSATDYQNAPLFTLDVMGLKKFGAWGTGIVMGTVQQLGNDTGPTADRLNGFRGHDFTIGPIVTYDTKLGGKAPLSFSVRWVPTVTSKNRLDSTATVLATATLVF</sequence>
<dbReference type="OrthoDB" id="8639774at2"/>